<dbReference type="KEGG" id="kne:92183967"/>
<dbReference type="Pfam" id="PF26053">
    <property type="entry name" value="DUF8016"/>
    <property type="match status" value="1"/>
</dbReference>
<evidence type="ECO:0000259" key="2">
    <source>
        <dbReference type="Pfam" id="PF01425"/>
    </source>
</evidence>
<feature type="signal peptide" evidence="1">
    <location>
        <begin position="1"/>
        <end position="22"/>
    </location>
</feature>
<dbReference type="InterPro" id="IPR036928">
    <property type="entry name" value="AS_sf"/>
</dbReference>
<dbReference type="EMBL" id="JBCAWK010000014">
    <property type="protein sequence ID" value="KAK8843917.1"/>
    <property type="molecule type" value="Genomic_DNA"/>
</dbReference>
<sequence length="684" mass="74653">MRSYEVSLALLLPFLATASISAKFAGNEDYALSSRQLKTPAVKARSATVNYQSTAVSFTVGEGDDAKQYLSPIGSNFKTHTLSPDWGLDGYKGQNMAVTVFNVEGEVTCDQLGQQVSAYKADDDVWDEAFLQAVILQSNTSYHVTSGVADCIKGWGGNLIVKKDNATSSVSDIGLAHVSSGTIPAGPYYARIEDDILLTEMYRVYRDENQAFTSAVIPTTDGKFTDLSTTAPGMNTLSIPVPSRLYTMNMASPRPLEGRRVAVKDIFDIAGLKTGCGNRAYFNTYPPREASAYAVQKLVDNGAILVGKAKTSSFANGESATSDWVDQMCPYNPRADGYQQPSSSSSGPGAAIASYEWLDNTIGSDTGCSILCPSSSQGVFGLRPSWGKMSLEGVMPMAPPMDTAGFFSRDAVKGRDFSKGWYGDLFQSYTELPKTLIFPTPDWTFPASSPAKPLFDAFREAVTDFIKPTTIDNRTFEGFWNSTGMYEQTGNQSTAAFLRNTWGTLVDYWQWNNFAVPWFEDYGASNDGRIPFVAPSPNIRWAWGRVNLTQANYDEEVRRKAVYQSFVIDNVLTPDNTTCSKTIYFSPYNTGTSPAYRNIYRSPPSNGFFNTGMESFMAGNPQMMIPIGQLPYQSTVSNHTEYLPASVTAYAAPGCDYVLWDLAAALQEAGILSSVATGRTAFPQ</sequence>
<dbReference type="InterPro" id="IPR023631">
    <property type="entry name" value="Amidase_dom"/>
</dbReference>
<dbReference type="Pfam" id="PF01425">
    <property type="entry name" value="Amidase"/>
    <property type="match status" value="1"/>
</dbReference>
<evidence type="ECO:0000313" key="5">
    <source>
        <dbReference type="Proteomes" id="UP001388673"/>
    </source>
</evidence>
<proteinExistence type="predicted"/>
<dbReference type="Proteomes" id="UP001388673">
    <property type="component" value="Unassembled WGS sequence"/>
</dbReference>
<dbReference type="AlphaFoldDB" id="A0AAW0YSI0"/>
<evidence type="ECO:0000313" key="4">
    <source>
        <dbReference type="EMBL" id="KAK8843917.1"/>
    </source>
</evidence>
<keyword evidence="5" id="KW-1185">Reference proteome</keyword>
<comment type="caution">
    <text evidence="4">The sequence shown here is derived from an EMBL/GenBank/DDBJ whole genome shotgun (WGS) entry which is preliminary data.</text>
</comment>
<feature type="chain" id="PRO_5043934504" description="Amidase domain-containing protein" evidence="1">
    <location>
        <begin position="23"/>
        <end position="684"/>
    </location>
</feature>
<dbReference type="PANTHER" id="PTHR46310:SF7">
    <property type="entry name" value="AMIDASE 1"/>
    <property type="match status" value="1"/>
</dbReference>
<keyword evidence="1" id="KW-0732">Signal</keyword>
<dbReference type="GeneID" id="92183967"/>
<evidence type="ECO:0000259" key="3">
    <source>
        <dbReference type="Pfam" id="PF26053"/>
    </source>
</evidence>
<evidence type="ECO:0008006" key="6">
    <source>
        <dbReference type="Google" id="ProtNLM"/>
    </source>
</evidence>
<dbReference type="RefSeq" id="XP_066799481.1">
    <property type="nucleotide sequence ID" value="XM_066949789.1"/>
</dbReference>
<protein>
    <recommendedName>
        <fullName evidence="6">Amidase domain-containing protein</fullName>
    </recommendedName>
</protein>
<organism evidence="4 5">
    <name type="scientific">Kwoniella newhampshirensis</name>
    <dbReference type="NCBI Taxonomy" id="1651941"/>
    <lineage>
        <taxon>Eukaryota</taxon>
        <taxon>Fungi</taxon>
        <taxon>Dikarya</taxon>
        <taxon>Basidiomycota</taxon>
        <taxon>Agaricomycotina</taxon>
        <taxon>Tremellomycetes</taxon>
        <taxon>Tremellales</taxon>
        <taxon>Cryptococcaceae</taxon>
        <taxon>Kwoniella</taxon>
    </lineage>
</organism>
<dbReference type="Gene3D" id="3.90.1300.10">
    <property type="entry name" value="Amidase signature (AS) domain"/>
    <property type="match status" value="1"/>
</dbReference>
<accession>A0AAW0YSI0</accession>
<evidence type="ECO:0000256" key="1">
    <source>
        <dbReference type="SAM" id="SignalP"/>
    </source>
</evidence>
<dbReference type="PANTHER" id="PTHR46310">
    <property type="entry name" value="AMIDASE 1"/>
    <property type="match status" value="1"/>
</dbReference>
<name>A0AAW0YSI0_9TREE</name>
<reference evidence="4 5" key="1">
    <citation type="journal article" date="2024" name="bioRxiv">
        <title>Comparative genomics of Cryptococcus and Kwoniella reveals pathogenesis evolution and contrasting karyotype dynamics via intercentromeric recombination or chromosome fusion.</title>
        <authorList>
            <person name="Coelho M.A."/>
            <person name="David-Palma M."/>
            <person name="Shea T."/>
            <person name="Bowers K."/>
            <person name="McGinley-Smith S."/>
            <person name="Mohammad A.W."/>
            <person name="Gnirke A."/>
            <person name="Yurkov A.M."/>
            <person name="Nowrousian M."/>
            <person name="Sun S."/>
            <person name="Cuomo C.A."/>
            <person name="Heitman J."/>
        </authorList>
    </citation>
    <scope>NUCLEOTIDE SEQUENCE [LARGE SCALE GENOMIC DNA]</scope>
    <source>
        <strain evidence="4 5">CBS 13917</strain>
    </source>
</reference>
<feature type="domain" description="Scytalone dehydratase-like protein Arp1 N-terminal" evidence="3">
    <location>
        <begin position="92"/>
        <end position="203"/>
    </location>
</feature>
<dbReference type="InterPro" id="IPR058329">
    <property type="entry name" value="Arp1_N"/>
</dbReference>
<feature type="domain" description="Amidase" evidence="2">
    <location>
        <begin position="254"/>
        <end position="413"/>
    </location>
</feature>
<gene>
    <name evidence="4" type="ORF">IAR55_006709</name>
</gene>
<dbReference type="SUPFAM" id="SSF75304">
    <property type="entry name" value="Amidase signature (AS) enzymes"/>
    <property type="match status" value="1"/>
</dbReference>